<dbReference type="STRING" id="871741.SAMN05192570_1248"/>
<accession>A0A1I6PSW6</accession>
<protein>
    <recommendedName>
        <fullName evidence="3">PemK-like, MazF-like toxin of type II toxin-antitoxin system</fullName>
    </recommendedName>
</protein>
<dbReference type="OrthoDB" id="7432864at2"/>
<organism evidence="1 2">
    <name type="scientific">Brevundimonas viscosa</name>
    <dbReference type="NCBI Taxonomy" id="871741"/>
    <lineage>
        <taxon>Bacteria</taxon>
        <taxon>Pseudomonadati</taxon>
        <taxon>Pseudomonadota</taxon>
        <taxon>Alphaproteobacteria</taxon>
        <taxon>Caulobacterales</taxon>
        <taxon>Caulobacteraceae</taxon>
        <taxon>Brevundimonas</taxon>
    </lineage>
</organism>
<keyword evidence="2" id="KW-1185">Reference proteome</keyword>
<gene>
    <name evidence="1" type="ORF">SAMN05192570_1248</name>
</gene>
<dbReference type="EMBL" id="FOZV01000002">
    <property type="protein sequence ID" value="SFS43266.1"/>
    <property type="molecule type" value="Genomic_DNA"/>
</dbReference>
<name>A0A1I6PSW6_9CAUL</name>
<sequence>MDRPAPQVGLVIRYDFLWSHERARGYAAGAKERPCVVVAAVTRGPAGETHVLLAPITHAAPRPGAAALAIPPRVARHLGLDDERGYIVADEANTVSWNDPGIVPAMPGERWAYGRLPKGLYEALRSAMLDLVRQGRLTPADREA</sequence>
<evidence type="ECO:0000313" key="2">
    <source>
        <dbReference type="Proteomes" id="UP000198788"/>
    </source>
</evidence>
<evidence type="ECO:0008006" key="3">
    <source>
        <dbReference type="Google" id="ProtNLM"/>
    </source>
</evidence>
<dbReference type="AlphaFoldDB" id="A0A1I6PSW6"/>
<dbReference type="Proteomes" id="UP000198788">
    <property type="component" value="Unassembled WGS sequence"/>
</dbReference>
<evidence type="ECO:0000313" key="1">
    <source>
        <dbReference type="EMBL" id="SFS43266.1"/>
    </source>
</evidence>
<dbReference type="RefSeq" id="WP_092307894.1">
    <property type="nucleotide sequence ID" value="NZ_FOZV01000002.1"/>
</dbReference>
<reference evidence="2" key="1">
    <citation type="submission" date="2016-10" db="EMBL/GenBank/DDBJ databases">
        <authorList>
            <person name="Varghese N."/>
            <person name="Submissions S."/>
        </authorList>
    </citation>
    <scope>NUCLEOTIDE SEQUENCE [LARGE SCALE GENOMIC DNA]</scope>
    <source>
        <strain evidence="2">CGMCC 1.10683</strain>
    </source>
</reference>
<proteinExistence type="predicted"/>